<evidence type="ECO:0000313" key="5">
    <source>
        <dbReference type="Proteomes" id="UP000238823"/>
    </source>
</evidence>
<feature type="domain" description="AMP-binding enzyme C-terminal" evidence="3">
    <location>
        <begin position="461"/>
        <end position="536"/>
    </location>
</feature>
<dbReference type="InterPro" id="IPR010071">
    <property type="entry name" value="AA_adenyl_dom"/>
</dbReference>
<dbReference type="Proteomes" id="UP000238823">
    <property type="component" value="Unassembled WGS sequence"/>
</dbReference>
<dbReference type="Gene3D" id="3.40.50.12780">
    <property type="entry name" value="N-terminal domain of ligase-like"/>
    <property type="match status" value="1"/>
</dbReference>
<feature type="compositionally biased region" description="Basic and acidic residues" evidence="1">
    <location>
        <begin position="534"/>
        <end position="543"/>
    </location>
</feature>
<accession>A0A2S9YN13</accession>
<dbReference type="InterPro" id="IPR042099">
    <property type="entry name" value="ANL_N_sf"/>
</dbReference>
<dbReference type="Pfam" id="PF13193">
    <property type="entry name" value="AMP-binding_C"/>
    <property type="match status" value="1"/>
</dbReference>
<dbReference type="InterPro" id="IPR000873">
    <property type="entry name" value="AMP-dep_synth/lig_dom"/>
</dbReference>
<sequence length="555" mass="58324">MTVTGTLVELIARAADESSASGGGVVDGARERSWSELARESYRAANLLREHGVMSGQRVAMCLHNSVEQAMFAFATLATGAAYVPLDPASPTPRTALVCADADPAVIVVATVALAERLFAEPGLTGRPRLVILACANGPEQIAGVPVMYLGSDGAGLAAYPSSPPAVTIDPSDLAYVLFTSGSTGRPKGVAISHRAARCFVDWSQACVELGSGDRVGALTPLHFDLSVFDLYASVAGGATMVVVPRRIVGFATELAQYLAAQRVTVLYTVPTVLISLISRNMLSADAQPDLRVVMFAGEPLPIKHLRAMMLALPGRRYLNLYGPTETNVVSYHEVTQVPAESDPPTPIGKVCAGAQLFALDAQGQALAPGQIGELCVGGPVLMLGYWSPSPIAGGEPARGAGLVPDPREAESGVGVEVEGRGASIYRTGDLVSVDADGCYSWVGRASQTVKIAGYRIEPGEVEHRLLEHPGVAQAYVLARPHPQLGTQLEAVVVAALDTALDDRALQLHCARALPRWMVPARVRIVDEVPRTSTGKVDRRALLEPEPEPGTEASP</sequence>
<dbReference type="RefSeq" id="WP_106090773.1">
    <property type="nucleotide sequence ID" value="NZ_PVNL01000074.1"/>
</dbReference>
<dbReference type="NCBIfam" id="TIGR01733">
    <property type="entry name" value="AA-adenyl-dom"/>
    <property type="match status" value="1"/>
</dbReference>
<reference evidence="4 5" key="1">
    <citation type="submission" date="2018-03" db="EMBL/GenBank/DDBJ databases">
        <title>Draft Genome Sequences of the Obligatory Marine Myxobacteria Enhygromyxa salina SWB007.</title>
        <authorList>
            <person name="Poehlein A."/>
            <person name="Moghaddam J.A."/>
            <person name="Harms H."/>
            <person name="Alanjari M."/>
            <person name="Koenig G.M."/>
            <person name="Daniel R."/>
            <person name="Schaeberle T.F."/>
        </authorList>
    </citation>
    <scope>NUCLEOTIDE SEQUENCE [LARGE SCALE GENOMIC DNA]</scope>
    <source>
        <strain evidence="4 5">SWB007</strain>
    </source>
</reference>
<evidence type="ECO:0000313" key="4">
    <source>
        <dbReference type="EMBL" id="PRQ06486.1"/>
    </source>
</evidence>
<dbReference type="PANTHER" id="PTHR45527:SF1">
    <property type="entry name" value="FATTY ACID SYNTHASE"/>
    <property type="match status" value="1"/>
</dbReference>
<feature type="region of interest" description="Disordered" evidence="1">
    <location>
        <begin position="534"/>
        <end position="555"/>
    </location>
</feature>
<dbReference type="Pfam" id="PF00501">
    <property type="entry name" value="AMP-binding"/>
    <property type="match status" value="1"/>
</dbReference>
<evidence type="ECO:0000259" key="3">
    <source>
        <dbReference type="Pfam" id="PF13193"/>
    </source>
</evidence>
<feature type="domain" description="AMP-dependent synthetase/ligase" evidence="2">
    <location>
        <begin position="26"/>
        <end position="387"/>
    </location>
</feature>
<dbReference type="AlphaFoldDB" id="A0A2S9YN13"/>
<organism evidence="4 5">
    <name type="scientific">Enhygromyxa salina</name>
    <dbReference type="NCBI Taxonomy" id="215803"/>
    <lineage>
        <taxon>Bacteria</taxon>
        <taxon>Pseudomonadati</taxon>
        <taxon>Myxococcota</taxon>
        <taxon>Polyangia</taxon>
        <taxon>Nannocystales</taxon>
        <taxon>Nannocystaceae</taxon>
        <taxon>Enhygromyxa</taxon>
    </lineage>
</organism>
<dbReference type="EMBL" id="PVNL01000074">
    <property type="protein sequence ID" value="PRQ06486.1"/>
    <property type="molecule type" value="Genomic_DNA"/>
</dbReference>
<proteinExistence type="predicted"/>
<dbReference type="Gene3D" id="3.30.300.30">
    <property type="match status" value="1"/>
</dbReference>
<dbReference type="GO" id="GO:0043041">
    <property type="term" value="P:amino acid activation for nonribosomal peptide biosynthetic process"/>
    <property type="evidence" value="ECO:0007669"/>
    <property type="project" value="TreeGrafter"/>
</dbReference>
<dbReference type="InterPro" id="IPR025110">
    <property type="entry name" value="AMP-bd_C"/>
</dbReference>
<dbReference type="PANTHER" id="PTHR45527">
    <property type="entry name" value="NONRIBOSOMAL PEPTIDE SYNTHETASE"/>
    <property type="match status" value="1"/>
</dbReference>
<comment type="caution">
    <text evidence="4">The sequence shown here is derived from an EMBL/GenBank/DDBJ whole genome shotgun (WGS) entry which is preliminary data.</text>
</comment>
<dbReference type="GO" id="GO:0031177">
    <property type="term" value="F:phosphopantetheine binding"/>
    <property type="evidence" value="ECO:0007669"/>
    <property type="project" value="TreeGrafter"/>
</dbReference>
<dbReference type="PROSITE" id="PS00455">
    <property type="entry name" value="AMP_BINDING"/>
    <property type="match status" value="1"/>
</dbReference>
<gene>
    <name evidence="4" type="primary">lgrD_3</name>
    <name evidence="4" type="ORF">ENSA7_38050</name>
</gene>
<protein>
    <submittedName>
        <fullName evidence="4">Linear gramicidin synthase subunit D</fullName>
    </submittedName>
</protein>
<name>A0A2S9YN13_9BACT</name>
<dbReference type="InterPro" id="IPR020845">
    <property type="entry name" value="AMP-binding_CS"/>
</dbReference>
<dbReference type="OrthoDB" id="9757540at2"/>
<dbReference type="GO" id="GO:0005737">
    <property type="term" value="C:cytoplasm"/>
    <property type="evidence" value="ECO:0007669"/>
    <property type="project" value="TreeGrafter"/>
</dbReference>
<evidence type="ECO:0000256" key="1">
    <source>
        <dbReference type="SAM" id="MobiDB-lite"/>
    </source>
</evidence>
<dbReference type="GO" id="GO:0044550">
    <property type="term" value="P:secondary metabolite biosynthetic process"/>
    <property type="evidence" value="ECO:0007669"/>
    <property type="project" value="TreeGrafter"/>
</dbReference>
<dbReference type="InterPro" id="IPR045851">
    <property type="entry name" value="AMP-bd_C_sf"/>
</dbReference>
<evidence type="ECO:0000259" key="2">
    <source>
        <dbReference type="Pfam" id="PF00501"/>
    </source>
</evidence>
<dbReference type="SUPFAM" id="SSF56801">
    <property type="entry name" value="Acetyl-CoA synthetase-like"/>
    <property type="match status" value="1"/>
</dbReference>
<dbReference type="CDD" id="cd05930">
    <property type="entry name" value="A_NRPS"/>
    <property type="match status" value="1"/>
</dbReference>